<evidence type="ECO:0000313" key="6">
    <source>
        <dbReference type="EMBL" id="MCK6262838.1"/>
    </source>
</evidence>
<dbReference type="InterPro" id="IPR050298">
    <property type="entry name" value="Gram-neg_bact_OMP"/>
</dbReference>
<dbReference type="GO" id="GO:0015288">
    <property type="term" value="F:porin activity"/>
    <property type="evidence" value="ECO:0007669"/>
    <property type="project" value="InterPro"/>
</dbReference>
<evidence type="ECO:0000259" key="5">
    <source>
        <dbReference type="Pfam" id="PF13609"/>
    </source>
</evidence>
<dbReference type="InterPro" id="IPR023614">
    <property type="entry name" value="Porin_dom_sf"/>
</dbReference>
<dbReference type="Proteomes" id="UP001139559">
    <property type="component" value="Unassembled WGS sequence"/>
</dbReference>
<organism evidence="6 7">
    <name type="scientific">Vibrio amylolyticus</name>
    <dbReference type="NCBI Taxonomy" id="2847292"/>
    <lineage>
        <taxon>Bacteria</taxon>
        <taxon>Pseudomonadati</taxon>
        <taxon>Pseudomonadota</taxon>
        <taxon>Gammaproteobacteria</taxon>
        <taxon>Vibrionales</taxon>
        <taxon>Vibrionaceae</taxon>
        <taxon>Vibrio</taxon>
    </lineage>
</organism>
<keyword evidence="2 4" id="KW-0732">Signal</keyword>
<dbReference type="PANTHER" id="PTHR34501">
    <property type="entry name" value="PROTEIN YDDL-RELATED"/>
    <property type="match status" value="1"/>
</dbReference>
<comment type="caution">
    <text evidence="6">The sequence shown here is derived from an EMBL/GenBank/DDBJ whole genome shotgun (WGS) entry which is preliminary data.</text>
</comment>
<evidence type="ECO:0000256" key="3">
    <source>
        <dbReference type="ARBA" id="ARBA00023136"/>
    </source>
</evidence>
<dbReference type="SUPFAM" id="SSF56935">
    <property type="entry name" value="Porins"/>
    <property type="match status" value="1"/>
</dbReference>
<dbReference type="RefSeq" id="WP_248007949.1">
    <property type="nucleotide sequence ID" value="NZ_JAJHVV010000003.1"/>
</dbReference>
<comment type="subcellular location">
    <subcellularLocation>
        <location evidence="1">Cell outer membrane</location>
        <topology evidence="1">Multi-pass membrane protein</topology>
    </subcellularLocation>
</comment>
<evidence type="ECO:0000256" key="4">
    <source>
        <dbReference type="SAM" id="SignalP"/>
    </source>
</evidence>
<name>A0A9X2BKH3_9VIBR</name>
<feature type="domain" description="Porin" evidence="5">
    <location>
        <begin position="7"/>
        <end position="312"/>
    </location>
</feature>
<proteinExistence type="predicted"/>
<evidence type="ECO:0000256" key="1">
    <source>
        <dbReference type="ARBA" id="ARBA00004571"/>
    </source>
</evidence>
<protein>
    <submittedName>
        <fullName evidence="6">Porin</fullName>
    </submittedName>
</protein>
<dbReference type="EMBL" id="JAJHVV010000003">
    <property type="protein sequence ID" value="MCK6262838.1"/>
    <property type="molecule type" value="Genomic_DNA"/>
</dbReference>
<gene>
    <name evidence="6" type="ORF">KP803_06055</name>
</gene>
<dbReference type="AlphaFoldDB" id="A0A9X2BKH3"/>
<dbReference type="InterPro" id="IPR033900">
    <property type="entry name" value="Gram_neg_porin_domain"/>
</dbReference>
<keyword evidence="3" id="KW-0472">Membrane</keyword>
<evidence type="ECO:0000313" key="7">
    <source>
        <dbReference type="Proteomes" id="UP001139559"/>
    </source>
</evidence>
<accession>A0A9X2BKH3</accession>
<dbReference type="Gene3D" id="2.40.160.10">
    <property type="entry name" value="Porin"/>
    <property type="match status" value="1"/>
</dbReference>
<reference evidence="6" key="1">
    <citation type="submission" date="2021-11" db="EMBL/GenBank/DDBJ databases">
        <title>Vibrio ZSDE26 sp. nov. and Vibrio ZSDZ34 sp. nov., isolated from coastal seawater in Qingdao.</title>
        <authorList>
            <person name="Zhang P."/>
        </authorList>
    </citation>
    <scope>NUCLEOTIDE SEQUENCE</scope>
    <source>
        <strain evidence="6">ZSDE26</strain>
    </source>
</reference>
<evidence type="ECO:0000256" key="2">
    <source>
        <dbReference type="ARBA" id="ARBA00022729"/>
    </source>
</evidence>
<dbReference type="GO" id="GO:0009279">
    <property type="term" value="C:cell outer membrane"/>
    <property type="evidence" value="ECO:0007669"/>
    <property type="project" value="UniProtKB-SubCell"/>
</dbReference>
<dbReference type="Pfam" id="PF13609">
    <property type="entry name" value="Porin_4"/>
    <property type="match status" value="1"/>
</dbReference>
<feature type="signal peptide" evidence="4">
    <location>
        <begin position="1"/>
        <end position="19"/>
    </location>
</feature>
<keyword evidence="7" id="KW-1185">Reference proteome</keyword>
<feature type="chain" id="PRO_5040876350" evidence="4">
    <location>
        <begin position="20"/>
        <end position="325"/>
    </location>
</feature>
<sequence>MKKTLLALAIAASATSVQAIEIYNNEGVTVGLHGDIEVVYKKDTAKDSEFRQEIQDADFGFDVRYAVNDEVSFGGYWEFDGASFNKDEGKNHEEARVGDTYVAFYTQSYGSVKIGRTCGALDDAGVGSDYQFGVSSFFKNGSSFCADEMVRYDLDKGMFYGTVSLAQDKHDVDKMGKDGGYFDLKAGVRVADFDFTVFYGDAELTTTGVDAKTDESILGLEGRFGGVENLNLELGYYQVDVKATGSDKLKADTIAFAADYTIDVVTLAAGYSISGVNTAGVDDVNNWFVNAGYGFAPNTTAYVEVGGNDETDSETGVAVGVKASF</sequence>
<dbReference type="PANTHER" id="PTHR34501:SF2">
    <property type="entry name" value="OUTER MEMBRANE PORIN F-RELATED"/>
    <property type="match status" value="1"/>
</dbReference>